<evidence type="ECO:0000256" key="10">
    <source>
        <dbReference type="ARBA" id="ARBA00030169"/>
    </source>
</evidence>
<evidence type="ECO:0000256" key="5">
    <source>
        <dbReference type="ARBA" id="ARBA00012213"/>
    </source>
</evidence>
<evidence type="ECO:0000256" key="6">
    <source>
        <dbReference type="ARBA" id="ARBA00012947"/>
    </source>
</evidence>
<dbReference type="PANTHER" id="PTHR33254">
    <property type="entry name" value="4-HYDROXY-4-METHYL-2-OXOGLUTARATE ALDOLASE 3-RELATED"/>
    <property type="match status" value="1"/>
</dbReference>
<dbReference type="RefSeq" id="WP_343128979.1">
    <property type="nucleotide sequence ID" value="NZ_JBCITK010000001.1"/>
</dbReference>
<reference evidence="13 14" key="1">
    <citation type="submission" date="2024-03" db="EMBL/GenBank/DDBJ databases">
        <title>Bacilli Hybrid Assemblies.</title>
        <authorList>
            <person name="Kovac J."/>
        </authorList>
    </citation>
    <scope>NUCLEOTIDE SEQUENCE [LARGE SCALE GENOMIC DNA]</scope>
    <source>
        <strain evidence="13 14">FSL R7-0666</strain>
    </source>
</reference>
<evidence type="ECO:0000256" key="4">
    <source>
        <dbReference type="ARBA" id="ARBA00011233"/>
    </source>
</evidence>
<evidence type="ECO:0000313" key="14">
    <source>
        <dbReference type="Proteomes" id="UP001418796"/>
    </source>
</evidence>
<evidence type="ECO:0000256" key="2">
    <source>
        <dbReference type="ARBA" id="ARBA00001968"/>
    </source>
</evidence>
<dbReference type="SUPFAM" id="SSF89562">
    <property type="entry name" value="RraA-like"/>
    <property type="match status" value="1"/>
</dbReference>
<evidence type="ECO:0000256" key="7">
    <source>
        <dbReference type="ARBA" id="ARBA00016549"/>
    </source>
</evidence>
<dbReference type="InterPro" id="IPR005493">
    <property type="entry name" value="RraA/RraA-like"/>
</dbReference>
<gene>
    <name evidence="13" type="ORF">MKY91_01260</name>
</gene>
<name>A0ABU9VDU0_9BACI</name>
<comment type="catalytic activity">
    <reaction evidence="1">
        <text>4-hydroxy-4-methyl-2-oxoglutarate = 2 pyruvate</text>
        <dbReference type="Rhea" id="RHEA:22748"/>
        <dbReference type="ChEBI" id="CHEBI:15361"/>
        <dbReference type="ChEBI" id="CHEBI:58276"/>
        <dbReference type="EC" id="4.1.3.17"/>
    </reaction>
</comment>
<evidence type="ECO:0000256" key="12">
    <source>
        <dbReference type="ARBA" id="ARBA00047973"/>
    </source>
</evidence>
<comment type="function">
    <text evidence="8">Catalyzes the aldol cleavage of 4-hydroxy-4-methyl-2-oxoglutarate (HMG) into 2 molecules of pyruvate. Also contains a secondary oxaloacetate (OAA) decarboxylase activity due to the common pyruvate enolate transition state formed following C-C bond cleavage in the retro-aldol and decarboxylation reactions.</text>
</comment>
<dbReference type="PANTHER" id="PTHR33254:SF4">
    <property type="entry name" value="4-HYDROXY-4-METHYL-2-OXOGLUTARATE ALDOLASE 3-RELATED"/>
    <property type="match status" value="1"/>
</dbReference>
<evidence type="ECO:0000313" key="13">
    <source>
        <dbReference type="EMBL" id="MEN0641792.1"/>
    </source>
</evidence>
<dbReference type="Gene3D" id="3.50.30.40">
    <property type="entry name" value="Ribonuclease E inhibitor RraA/RraA-like"/>
    <property type="match status" value="1"/>
</dbReference>
<comment type="subunit">
    <text evidence="4">Homotrimer.</text>
</comment>
<protein>
    <recommendedName>
        <fullName evidence="7">Putative 4-hydroxy-4-methyl-2-oxoglutarate aldolase</fullName>
        <ecNumber evidence="6">4.1.1.112</ecNumber>
        <ecNumber evidence="5">4.1.3.17</ecNumber>
    </recommendedName>
    <alternativeName>
        <fullName evidence="11">Oxaloacetate decarboxylase</fullName>
    </alternativeName>
    <alternativeName>
        <fullName evidence="9">Regulator of ribonuclease activity homolog</fullName>
    </alternativeName>
    <alternativeName>
        <fullName evidence="10">RraA-like protein</fullName>
    </alternativeName>
</protein>
<dbReference type="Proteomes" id="UP001418796">
    <property type="component" value="Unassembled WGS sequence"/>
</dbReference>
<dbReference type="EC" id="4.1.1.112" evidence="6"/>
<evidence type="ECO:0000256" key="3">
    <source>
        <dbReference type="ARBA" id="ARBA00008621"/>
    </source>
</evidence>
<comment type="catalytic activity">
    <reaction evidence="12">
        <text>oxaloacetate + H(+) = pyruvate + CO2</text>
        <dbReference type="Rhea" id="RHEA:15641"/>
        <dbReference type="ChEBI" id="CHEBI:15361"/>
        <dbReference type="ChEBI" id="CHEBI:15378"/>
        <dbReference type="ChEBI" id="CHEBI:16452"/>
        <dbReference type="ChEBI" id="CHEBI:16526"/>
        <dbReference type="EC" id="4.1.1.112"/>
    </reaction>
</comment>
<sequence length="211" mass="22711">MTNVEFKPVPDVLPEEWVQRAKKLSTTLLSDVVDTPPEMDYRIKPCNINSVIVGSAVTVDVNDGDNLAVHHAMYQAQPGHVLVVSAGGYEKRAVIGELMASAAEALNLSGFIIDGLIRDYHTLAQSTFPVFSRGAIPGGPTKNGPGMINASVFCGGKEVVPGDFIMGDADGVIVLPRHKVEDALTRAEEKGAYEQKRLKDISEGQIKPSWL</sequence>
<keyword evidence="14" id="KW-1185">Reference proteome</keyword>
<comment type="cofactor">
    <cofactor evidence="2">
        <name>a divalent metal cation</name>
        <dbReference type="ChEBI" id="CHEBI:60240"/>
    </cofactor>
</comment>
<accession>A0ABU9VDU0</accession>
<dbReference type="EMBL" id="JBCITK010000001">
    <property type="protein sequence ID" value="MEN0641792.1"/>
    <property type="molecule type" value="Genomic_DNA"/>
</dbReference>
<dbReference type="Pfam" id="PF03737">
    <property type="entry name" value="RraA-like"/>
    <property type="match status" value="1"/>
</dbReference>
<comment type="similarity">
    <text evidence="3">Belongs to the class II aldolase/RraA-like family.</text>
</comment>
<evidence type="ECO:0000256" key="9">
    <source>
        <dbReference type="ARBA" id="ARBA00029596"/>
    </source>
</evidence>
<proteinExistence type="inferred from homology"/>
<evidence type="ECO:0000256" key="1">
    <source>
        <dbReference type="ARBA" id="ARBA00001342"/>
    </source>
</evidence>
<dbReference type="EC" id="4.1.3.17" evidence="5"/>
<dbReference type="CDD" id="cd16841">
    <property type="entry name" value="RraA_family"/>
    <property type="match status" value="1"/>
</dbReference>
<organism evidence="13 14">
    <name type="scientific">Alkalicoccobacillus gibsonii</name>
    <dbReference type="NCBI Taxonomy" id="79881"/>
    <lineage>
        <taxon>Bacteria</taxon>
        <taxon>Bacillati</taxon>
        <taxon>Bacillota</taxon>
        <taxon>Bacilli</taxon>
        <taxon>Bacillales</taxon>
        <taxon>Bacillaceae</taxon>
        <taxon>Alkalicoccobacillus</taxon>
    </lineage>
</organism>
<evidence type="ECO:0000256" key="11">
    <source>
        <dbReference type="ARBA" id="ARBA00032305"/>
    </source>
</evidence>
<comment type="caution">
    <text evidence="13">The sequence shown here is derived from an EMBL/GenBank/DDBJ whole genome shotgun (WGS) entry which is preliminary data.</text>
</comment>
<evidence type="ECO:0000256" key="8">
    <source>
        <dbReference type="ARBA" id="ARBA00025046"/>
    </source>
</evidence>
<dbReference type="InterPro" id="IPR036704">
    <property type="entry name" value="RraA/RraA-like_sf"/>
</dbReference>